<sequence length="172" mass="20654">MSAVFFEEAPEVREIAERIIDKHHPHLKDAKGVIGYYFRDGNSDWAGKAKKCTAFERHVTDYMLFVFINKDAWRVFTPDQRQALVDHELCHFKRKSERVWNEEKKVWEDKYDPANASESWQMREHDVEEFSEIIQRHGLWETGIERFAVAVREADYQMDLEDYEREQLRAVK</sequence>
<dbReference type="OrthoDB" id="2679837at2"/>
<reference evidence="3 5" key="2">
    <citation type="submission" date="2016-10" db="EMBL/GenBank/DDBJ databases">
        <authorList>
            <person name="de Groot N.N."/>
        </authorList>
    </citation>
    <scope>NUCLEOTIDE SEQUENCE [LARGE SCALE GENOMIC DNA]</scope>
    <source>
        <strain evidence="3 5">DSM 2895</strain>
    </source>
</reference>
<gene>
    <name evidence="2" type="ORF">AF333_10435</name>
    <name evidence="3" type="ORF">SAMN04487909_103319</name>
</gene>
<dbReference type="Gene3D" id="3.40.190.170">
    <property type="entry name" value="Bacterial extracellular solute-binding protein, family 7"/>
    <property type="match status" value="1"/>
</dbReference>
<dbReference type="Pfam" id="PF18894">
    <property type="entry name" value="PhageMetallopep"/>
    <property type="match status" value="1"/>
</dbReference>
<dbReference type="EMBL" id="LGUG01000004">
    <property type="protein sequence ID" value="KON95840.1"/>
    <property type="molecule type" value="Genomic_DNA"/>
</dbReference>
<evidence type="ECO:0000313" key="4">
    <source>
        <dbReference type="Proteomes" id="UP000037269"/>
    </source>
</evidence>
<proteinExistence type="predicted"/>
<evidence type="ECO:0000313" key="2">
    <source>
        <dbReference type="EMBL" id="KON95840.1"/>
    </source>
</evidence>
<dbReference type="InterPro" id="IPR043998">
    <property type="entry name" value="Put_Metallopep"/>
</dbReference>
<evidence type="ECO:0000313" key="5">
    <source>
        <dbReference type="Proteomes" id="UP000182836"/>
    </source>
</evidence>
<name>A0A0D1XMP5_ANEMI</name>
<protein>
    <recommendedName>
        <fullName evidence="1">Putative phage metallopeptidase domain-containing protein</fullName>
    </recommendedName>
</protein>
<accession>A0A0D1XMP5</accession>
<evidence type="ECO:0000259" key="1">
    <source>
        <dbReference type="Pfam" id="PF18894"/>
    </source>
</evidence>
<evidence type="ECO:0000313" key="3">
    <source>
        <dbReference type="EMBL" id="SDI39396.1"/>
    </source>
</evidence>
<feature type="domain" description="Putative phage metallopeptidase" evidence="1">
    <location>
        <begin position="5"/>
        <end position="146"/>
    </location>
</feature>
<dbReference type="EMBL" id="FNED01000003">
    <property type="protein sequence ID" value="SDI39396.1"/>
    <property type="molecule type" value="Genomic_DNA"/>
</dbReference>
<dbReference type="Proteomes" id="UP000037269">
    <property type="component" value="Unassembled WGS sequence"/>
</dbReference>
<dbReference type="GeneID" id="42305617"/>
<dbReference type="RefSeq" id="WP_043065910.1">
    <property type="nucleotide sequence ID" value="NZ_BJOA01000232.1"/>
</dbReference>
<dbReference type="InterPro" id="IPR038404">
    <property type="entry name" value="TRAP_DctP_sf"/>
</dbReference>
<dbReference type="AlphaFoldDB" id="A0A0D1XMP5"/>
<keyword evidence="4" id="KW-1185">Reference proteome</keyword>
<reference evidence="2 4" key="1">
    <citation type="submission" date="2015-07" db="EMBL/GenBank/DDBJ databases">
        <title>Fjat-14205 dsm 2895.</title>
        <authorList>
            <person name="Liu B."/>
            <person name="Wang J."/>
            <person name="Zhu Y."/>
            <person name="Liu G."/>
            <person name="Chen Q."/>
            <person name="Chen Z."/>
            <person name="Lan J."/>
            <person name="Che J."/>
            <person name="Ge C."/>
            <person name="Shi H."/>
            <person name="Pan Z."/>
            <person name="Liu X."/>
        </authorList>
    </citation>
    <scope>NUCLEOTIDE SEQUENCE [LARGE SCALE GENOMIC DNA]</scope>
    <source>
        <strain evidence="2 4">DSM 2895</strain>
    </source>
</reference>
<organism evidence="2 4">
    <name type="scientific">Aneurinibacillus migulanus</name>
    <name type="common">Bacillus migulanus</name>
    <dbReference type="NCBI Taxonomy" id="47500"/>
    <lineage>
        <taxon>Bacteria</taxon>
        <taxon>Bacillati</taxon>
        <taxon>Bacillota</taxon>
        <taxon>Bacilli</taxon>
        <taxon>Bacillales</taxon>
        <taxon>Paenibacillaceae</taxon>
        <taxon>Aneurinibacillus group</taxon>
        <taxon>Aneurinibacillus</taxon>
    </lineage>
</organism>
<dbReference type="Proteomes" id="UP000182836">
    <property type="component" value="Unassembled WGS sequence"/>
</dbReference>
<dbReference type="PATRIC" id="fig|47500.8.peg.6760"/>